<keyword evidence="6 11" id="KW-0808">Transferase</keyword>
<proteinExistence type="inferred from homology"/>
<dbReference type="SUPFAM" id="SSF53756">
    <property type="entry name" value="UDP-Glycosyltransferase/glycogen phosphorylase"/>
    <property type="match status" value="1"/>
</dbReference>
<dbReference type="PANTHER" id="PTHR11468">
    <property type="entry name" value="GLYCOGEN PHOSPHORYLASE"/>
    <property type="match status" value="1"/>
</dbReference>
<dbReference type="EC" id="2.4.1.1" evidence="11"/>
<dbReference type="InterPro" id="IPR011833">
    <property type="entry name" value="Glycg_phsphrylas"/>
</dbReference>
<evidence type="ECO:0000256" key="11">
    <source>
        <dbReference type="RuleBase" id="RU000587"/>
    </source>
</evidence>
<comment type="cofactor">
    <cofactor evidence="2 11">
        <name>pyridoxal 5'-phosphate</name>
        <dbReference type="ChEBI" id="CHEBI:597326"/>
    </cofactor>
</comment>
<comment type="similarity">
    <text evidence="3 11">Belongs to the glycogen phosphorylase family.</text>
</comment>
<evidence type="ECO:0000256" key="2">
    <source>
        <dbReference type="ARBA" id="ARBA00001933"/>
    </source>
</evidence>
<evidence type="ECO:0000256" key="8">
    <source>
        <dbReference type="ARBA" id="ARBA00023277"/>
    </source>
</evidence>
<accession>A0A3E2VEJ6</accession>
<evidence type="ECO:0000256" key="1">
    <source>
        <dbReference type="ARBA" id="ARBA00001275"/>
    </source>
</evidence>
<gene>
    <name evidence="12" type="primary">glgP</name>
    <name evidence="12" type="ORF">DXA38_21220</name>
</gene>
<evidence type="ECO:0000256" key="5">
    <source>
        <dbReference type="ARBA" id="ARBA00022676"/>
    </source>
</evidence>
<keyword evidence="4" id="KW-0021">Allosteric enzyme</keyword>
<dbReference type="AlphaFoldDB" id="A0A3E2VEJ6"/>
<evidence type="ECO:0000256" key="9">
    <source>
        <dbReference type="ARBA" id="ARBA00025174"/>
    </source>
</evidence>
<evidence type="ECO:0000313" key="13">
    <source>
        <dbReference type="Proteomes" id="UP000260025"/>
    </source>
</evidence>
<evidence type="ECO:0000256" key="7">
    <source>
        <dbReference type="ARBA" id="ARBA00022898"/>
    </source>
</evidence>
<dbReference type="PROSITE" id="PS00102">
    <property type="entry name" value="PHOSPHORYLASE"/>
    <property type="match status" value="1"/>
</dbReference>
<keyword evidence="5 11" id="KW-0328">Glycosyltransferase</keyword>
<evidence type="ECO:0000256" key="6">
    <source>
        <dbReference type="ARBA" id="ARBA00022679"/>
    </source>
</evidence>
<evidence type="ECO:0000313" key="12">
    <source>
        <dbReference type="EMBL" id="RGC09051.1"/>
    </source>
</evidence>
<dbReference type="InterPro" id="IPR035090">
    <property type="entry name" value="Pyridoxal_P_attach_site"/>
</dbReference>
<dbReference type="OrthoDB" id="9760804at2"/>
<dbReference type="NCBIfam" id="TIGR02093">
    <property type="entry name" value="P_ylase"/>
    <property type="match status" value="1"/>
</dbReference>
<evidence type="ECO:0000256" key="10">
    <source>
        <dbReference type="PIRSR" id="PIRSR000460-1"/>
    </source>
</evidence>
<organism evidence="12 13">
    <name type="scientific">Clostridium innocuum</name>
    <dbReference type="NCBI Taxonomy" id="1522"/>
    <lineage>
        <taxon>Bacteria</taxon>
        <taxon>Bacillati</taxon>
        <taxon>Bacillota</taxon>
        <taxon>Clostridia</taxon>
        <taxon>Eubacteriales</taxon>
        <taxon>Clostridiaceae</taxon>
        <taxon>Clostridium</taxon>
    </lineage>
</organism>
<dbReference type="GO" id="GO:0008184">
    <property type="term" value="F:glycogen phosphorylase activity"/>
    <property type="evidence" value="ECO:0007669"/>
    <property type="project" value="InterPro"/>
</dbReference>
<dbReference type="PIRSF" id="PIRSF000460">
    <property type="entry name" value="Pprylas_GlgP"/>
    <property type="match status" value="1"/>
</dbReference>
<dbReference type="GO" id="GO:0005737">
    <property type="term" value="C:cytoplasm"/>
    <property type="evidence" value="ECO:0007669"/>
    <property type="project" value="TreeGrafter"/>
</dbReference>
<dbReference type="GO" id="GO:0005980">
    <property type="term" value="P:glycogen catabolic process"/>
    <property type="evidence" value="ECO:0007669"/>
    <property type="project" value="UniProtKB-ARBA"/>
</dbReference>
<reference evidence="12 13" key="1">
    <citation type="submission" date="2018-08" db="EMBL/GenBank/DDBJ databases">
        <title>A genome reference for cultivated species of the human gut microbiota.</title>
        <authorList>
            <person name="Zou Y."/>
            <person name="Xue W."/>
            <person name="Luo G."/>
        </authorList>
    </citation>
    <scope>NUCLEOTIDE SEQUENCE [LARGE SCALE GENOMIC DNA]</scope>
    <source>
        <strain evidence="12 13">OF01-2LB</strain>
    </source>
</reference>
<comment type="caution">
    <text evidence="12">The sequence shown here is derived from an EMBL/GenBank/DDBJ whole genome shotgun (WGS) entry which is preliminary data.</text>
</comment>
<dbReference type="FunFam" id="3.40.50.2000:FF:000003">
    <property type="entry name" value="Alpha-1,4 glucan phosphorylase"/>
    <property type="match status" value="1"/>
</dbReference>
<sequence length="753" mass="86975">MTFMRQELIQDIRDAVGEKPTARTLYKAINSALRKQMANMEPIVSERKLYYISAEFLLGKMLTSNLIHMHALNEVKALVAEYGRTWKEIQDIEQEPSLGNGGLGRLAACFLDSIAELNLCGDGIGLYYHFGLFEQRFHNHKQTELPNAWIDNTVSWFEKVPVDFQVKLPDCTLQPVRYDMDVIGFDGKKNRLHLFDVESVEETIVKEGIHFDKTDIQHNLTLFLYPDDSDEQGRLLRIYQQYFMVACGAHMILEEQKQLGHDLHRLYEHAVIQINDTHPSLIIPELIYQLMQEGIHMKEAVRIVEKTCAYTNHTILAEALETWPMSYLETVVPHLCGILQALDTAADQRSSAAAVALIDADNRMHMAHMDIHFGKSVNGVAALHTEILKQSELHAFYALYPEKFNNKTNGITFTRWLHACNTQLYTYLMELLHMDTWQDERLAQLHAYAQDAEVIARLQEIKQEKKREWCTHIQNKQKVAINPNSIFDTQVKRLHEYKRQQMNALWIIYKLKEIRRGNLPMRPITCIFGAKAAPAYTIAKDIIHVLLCLQDIIAHDAKVSPYLQVCFIENYNVSEAELIIPASDISEQISLASKEASGTGNMKFMLNGALTLGTRDGANVEIADLVKEDNIYIFGKSSEEVIAHYEKADYCSRDYYEQDAMLQELVDYIIGEEMLATGDQESLHRFYQELLNKDWFMTLLDTREYIACKEQMLKDYENRELWGQKMLHNIACSSFFSSKRTIEDYGRDIWNLR</sequence>
<dbReference type="GO" id="GO:0030170">
    <property type="term" value="F:pyridoxal phosphate binding"/>
    <property type="evidence" value="ECO:0007669"/>
    <property type="project" value="InterPro"/>
</dbReference>
<dbReference type="Proteomes" id="UP000260025">
    <property type="component" value="Unassembled WGS sequence"/>
</dbReference>
<keyword evidence="7 10" id="KW-0663">Pyridoxal phosphate</keyword>
<comment type="function">
    <text evidence="9">Phosphorylase is an important allosteric enzyme in carbohydrate metabolism. Enzymes from different sources differ in their regulatory mechanisms and in their natural substrates. However, all known phosphorylases share catalytic and structural properties.</text>
</comment>
<dbReference type="Gene3D" id="3.40.50.2000">
    <property type="entry name" value="Glycogen Phosphorylase B"/>
    <property type="match status" value="2"/>
</dbReference>
<dbReference type="PANTHER" id="PTHR11468:SF3">
    <property type="entry name" value="GLYCOGEN PHOSPHORYLASE, LIVER FORM"/>
    <property type="match status" value="1"/>
</dbReference>
<feature type="modified residue" description="N6-(pyridoxal phosphate)lysine" evidence="10">
    <location>
        <position position="603"/>
    </location>
</feature>
<comment type="catalytic activity">
    <reaction evidence="1 11">
        <text>[(1-&gt;4)-alpha-D-glucosyl](n) + phosphate = [(1-&gt;4)-alpha-D-glucosyl](n-1) + alpha-D-glucose 1-phosphate</text>
        <dbReference type="Rhea" id="RHEA:41732"/>
        <dbReference type="Rhea" id="RHEA-COMP:9584"/>
        <dbReference type="Rhea" id="RHEA-COMP:9586"/>
        <dbReference type="ChEBI" id="CHEBI:15444"/>
        <dbReference type="ChEBI" id="CHEBI:43474"/>
        <dbReference type="ChEBI" id="CHEBI:58601"/>
        <dbReference type="EC" id="2.4.1.1"/>
    </reaction>
</comment>
<evidence type="ECO:0000256" key="4">
    <source>
        <dbReference type="ARBA" id="ARBA00022533"/>
    </source>
</evidence>
<dbReference type="RefSeq" id="WP_117444919.1">
    <property type="nucleotide sequence ID" value="NZ_QVEV01000060.1"/>
</dbReference>
<keyword evidence="8 11" id="KW-0119">Carbohydrate metabolism</keyword>
<evidence type="ECO:0000256" key="3">
    <source>
        <dbReference type="ARBA" id="ARBA00006047"/>
    </source>
</evidence>
<dbReference type="InterPro" id="IPR000811">
    <property type="entry name" value="Glyco_trans_35"/>
</dbReference>
<protein>
    <recommendedName>
        <fullName evidence="11">Alpha-1,4 glucan phosphorylase</fullName>
        <ecNumber evidence="11">2.4.1.1</ecNumber>
    </recommendedName>
</protein>
<dbReference type="EMBL" id="QVEV01000060">
    <property type="protein sequence ID" value="RGC09051.1"/>
    <property type="molecule type" value="Genomic_DNA"/>
</dbReference>
<comment type="function">
    <text evidence="11">Allosteric enzyme that catalyzes the rate-limiting step in glycogen catabolism, the phosphorolytic cleavage of glycogen to produce glucose-1-phosphate, and plays a central role in maintaining cellular and organismal glucose homeostasis.</text>
</comment>
<name>A0A3E2VEJ6_CLOIN</name>
<dbReference type="Pfam" id="PF00343">
    <property type="entry name" value="Phosphorylase"/>
    <property type="match status" value="1"/>
</dbReference>